<sequence length="268" mass="30366">MYIDIGLNLCNQQFDKDREKVIERALEHQVTKMLLTGTSLSSSLDVLQLCEQQPDHFWATAGIHPHDASSLTADSWPELFELMQQDKVVAIGETGLDFNRNFSTPSEQQSSFEQHIEAAITLQKPLFLHERDAGARMLEMLRCHRDQLANAVVHCFTADKETLYGYLDLDLYIGITGWICDERRGLELQKLVREIPENRLLLETDAPYLLPRDLKAAQRPAGFTAKTRRNEPCLLPHVAAAVAEHTGRSLEAIATQTSLNAERIFTLR</sequence>
<comment type="caution">
    <text evidence="8">The sequence shown here is derived from an EMBL/GenBank/DDBJ whole genome shotgun (WGS) entry which is preliminary data.</text>
</comment>
<proteinExistence type="predicted"/>
<keyword evidence="5" id="KW-0269">Exonuclease</keyword>
<keyword evidence="6" id="KW-0460">Magnesium</keyword>
<dbReference type="PANTHER" id="PTHR10060:SF15">
    <property type="entry name" value="DEOXYRIBONUCLEASE TATDN1"/>
    <property type="match status" value="1"/>
</dbReference>
<dbReference type="PANTHER" id="PTHR10060">
    <property type="entry name" value="TATD FAMILY DEOXYRIBONUCLEASE"/>
    <property type="match status" value="1"/>
</dbReference>
<dbReference type="InterPro" id="IPR018228">
    <property type="entry name" value="DNase_TatD-rel_CS"/>
</dbReference>
<keyword evidence="4" id="KW-0378">Hydrolase</keyword>
<evidence type="ECO:0000256" key="3">
    <source>
        <dbReference type="ARBA" id="ARBA00022723"/>
    </source>
</evidence>
<dbReference type="Gene3D" id="3.20.20.140">
    <property type="entry name" value="Metal-dependent hydrolases"/>
    <property type="match status" value="1"/>
</dbReference>
<feature type="binding site" evidence="7">
    <location>
        <position position="205"/>
    </location>
    <ligand>
        <name>a divalent metal cation</name>
        <dbReference type="ChEBI" id="CHEBI:60240"/>
        <label>1</label>
    </ligand>
</feature>
<evidence type="ECO:0000256" key="2">
    <source>
        <dbReference type="ARBA" id="ARBA00022722"/>
    </source>
</evidence>
<dbReference type="InterPro" id="IPR001130">
    <property type="entry name" value="TatD-like"/>
</dbReference>
<evidence type="ECO:0000256" key="4">
    <source>
        <dbReference type="ARBA" id="ARBA00022801"/>
    </source>
</evidence>
<dbReference type="GO" id="GO:0046872">
    <property type="term" value="F:metal ion binding"/>
    <property type="evidence" value="ECO:0007669"/>
    <property type="project" value="UniProtKB-KW"/>
</dbReference>
<dbReference type="Proteomes" id="UP000275394">
    <property type="component" value="Unassembled WGS sequence"/>
</dbReference>
<evidence type="ECO:0000313" key="9">
    <source>
        <dbReference type="Proteomes" id="UP000275394"/>
    </source>
</evidence>
<dbReference type="InterPro" id="IPR032466">
    <property type="entry name" value="Metal_Hydrolase"/>
</dbReference>
<dbReference type="OrthoDB" id="9810005at2"/>
<dbReference type="PROSITE" id="PS01091">
    <property type="entry name" value="TATD_3"/>
    <property type="match status" value="1"/>
</dbReference>
<evidence type="ECO:0000256" key="6">
    <source>
        <dbReference type="ARBA" id="ARBA00022842"/>
    </source>
</evidence>
<keyword evidence="2" id="KW-0540">Nuclease</keyword>
<feature type="binding site" evidence="7">
    <location>
        <position position="129"/>
    </location>
    <ligand>
        <name>a divalent metal cation</name>
        <dbReference type="ChEBI" id="CHEBI:60240"/>
        <label>2</label>
    </ligand>
</feature>
<dbReference type="CDD" id="cd01310">
    <property type="entry name" value="TatD_DNAse"/>
    <property type="match status" value="1"/>
</dbReference>
<dbReference type="InterPro" id="IPR050891">
    <property type="entry name" value="TatD-type_Hydrolase"/>
</dbReference>
<evidence type="ECO:0000313" key="8">
    <source>
        <dbReference type="EMBL" id="ROS00318.1"/>
    </source>
</evidence>
<dbReference type="SUPFAM" id="SSF51556">
    <property type="entry name" value="Metallo-dependent hydrolases"/>
    <property type="match status" value="1"/>
</dbReference>
<dbReference type="Pfam" id="PF01026">
    <property type="entry name" value="TatD_DNase"/>
    <property type="match status" value="1"/>
</dbReference>
<dbReference type="RefSeq" id="WP_123713280.1">
    <property type="nucleotide sequence ID" value="NZ_RKHR01000005.1"/>
</dbReference>
<gene>
    <name evidence="8" type="ORF">EDC56_2964</name>
</gene>
<name>A0A3N2DKL6_9GAMM</name>
<dbReference type="AlphaFoldDB" id="A0A3N2DKL6"/>
<keyword evidence="3 7" id="KW-0479">Metal-binding</keyword>
<keyword evidence="1" id="KW-0963">Cytoplasm</keyword>
<organism evidence="8 9">
    <name type="scientific">Sinobacterium caligoides</name>
    <dbReference type="NCBI Taxonomy" id="933926"/>
    <lineage>
        <taxon>Bacteria</taxon>
        <taxon>Pseudomonadati</taxon>
        <taxon>Pseudomonadota</taxon>
        <taxon>Gammaproteobacteria</taxon>
        <taxon>Cellvibrionales</taxon>
        <taxon>Spongiibacteraceae</taxon>
        <taxon>Sinobacterium</taxon>
    </lineage>
</organism>
<feature type="binding site" evidence="7">
    <location>
        <position position="154"/>
    </location>
    <ligand>
        <name>a divalent metal cation</name>
        <dbReference type="ChEBI" id="CHEBI:60240"/>
        <label>2</label>
    </ligand>
</feature>
<evidence type="ECO:0000256" key="7">
    <source>
        <dbReference type="PIRSR" id="PIRSR005902-1"/>
    </source>
</evidence>
<accession>A0A3N2DKL6</accession>
<protein>
    <submittedName>
        <fullName evidence="8">Sec-independent protein translocase TatD</fullName>
    </submittedName>
</protein>
<keyword evidence="9" id="KW-1185">Reference proteome</keyword>
<reference evidence="8 9" key="1">
    <citation type="submission" date="2018-11" db="EMBL/GenBank/DDBJ databases">
        <title>Genomic Encyclopedia of Type Strains, Phase IV (KMG-IV): sequencing the most valuable type-strain genomes for metagenomic binning, comparative biology and taxonomic classification.</title>
        <authorList>
            <person name="Goeker M."/>
        </authorList>
    </citation>
    <scope>NUCLEOTIDE SEQUENCE [LARGE SCALE GENOMIC DNA]</scope>
    <source>
        <strain evidence="8 9">DSM 100316</strain>
    </source>
</reference>
<dbReference type="GO" id="GO:0004527">
    <property type="term" value="F:exonuclease activity"/>
    <property type="evidence" value="ECO:0007669"/>
    <property type="project" value="UniProtKB-KW"/>
</dbReference>
<evidence type="ECO:0000256" key="1">
    <source>
        <dbReference type="ARBA" id="ARBA00022490"/>
    </source>
</evidence>
<dbReference type="EMBL" id="RKHR01000005">
    <property type="protein sequence ID" value="ROS00318.1"/>
    <property type="molecule type" value="Genomic_DNA"/>
</dbReference>
<evidence type="ECO:0000256" key="5">
    <source>
        <dbReference type="ARBA" id="ARBA00022839"/>
    </source>
</evidence>
<feature type="binding site" evidence="7">
    <location>
        <position position="93"/>
    </location>
    <ligand>
        <name>a divalent metal cation</name>
        <dbReference type="ChEBI" id="CHEBI:60240"/>
        <label>1</label>
    </ligand>
</feature>
<dbReference type="FunFam" id="3.20.20.140:FF:000018">
    <property type="entry name" value="3'-5' ssDNA/RNA exonuclease TatD"/>
    <property type="match status" value="1"/>
</dbReference>
<dbReference type="PIRSF" id="PIRSF005902">
    <property type="entry name" value="DNase_TatD"/>
    <property type="match status" value="1"/>
</dbReference>